<keyword evidence="5" id="KW-0645">Protease</keyword>
<evidence type="ECO:0000259" key="3">
    <source>
        <dbReference type="Pfam" id="PF17148"/>
    </source>
</evidence>
<keyword evidence="5" id="KW-0482">Metalloprotease</keyword>
<dbReference type="Pfam" id="PF17148">
    <property type="entry name" value="DUF5117"/>
    <property type="match status" value="1"/>
</dbReference>
<evidence type="ECO:0000313" key="5">
    <source>
        <dbReference type="EMBL" id="MCC9070213.1"/>
    </source>
</evidence>
<dbReference type="PANTHER" id="PTHR38478:SF1">
    <property type="entry name" value="ZINC DEPENDENT METALLOPROTEASE DOMAIN LIPOPROTEIN"/>
    <property type="match status" value="1"/>
</dbReference>
<evidence type="ECO:0000259" key="4">
    <source>
        <dbReference type="Pfam" id="PF17162"/>
    </source>
</evidence>
<sequence>MREKALLKNLQNTFLLLLLIGSSTIIAQKKDRKSKKEKTEQVKDSTSNKKGKKYNDLIKDATVKKGLFNIIQVKTDLYLEINDSLFQREFLVVNKISNVPMQVNEAGLNKGMNYENKIITFHKDLVAKKVWVKSSVPSVSSPKDDAITASVNNNFSESIIEVFDIETKNNDSTAVVIKANKVFDGKQKSFNDILSSIGFGGSVKSELSYIEFAKSFPKNIVVKSQLTTSVSEGGGPALSVTLGVTSNIILLDKVPMQPRFSDKRIGYFTEKHWYFSDAQHAMREKELITRWRLEPKKEDIEKYRRGELVEPKKPIVYYIDPSTPKQWRSYIIEGVRDWQVAFEKAGFKNAVIAKEPTEEDTDFDIDDVRYSVITYVASPKSNAMGPAVVDPRSGEIIESDIIWWHNVMTSLHSWMRIQTGVIDPKARGNKFSDEHMGEAIRFVSSHEVGHTFGLKHNMGSSFAYDVESLRSKDFTAKMGGTAPSIMDYARYNYIAQPEDHVEAITPKIGEYDKYAIEWGYRWYPEEKEEHTALNSLITKHQDDPIYFYGEQQDGDSTIDPRSQSEDLGNDAMKASEYGLKNLKRVVNNILDWTYDKDESYYETGKLYIGTIGQWQLYNRHVLNNLGGIYLNTTVHGDNKASYIPVPASIQKRAVAYLLKNSITIPEWLFFNPILDKTNPLKDSPLGPYEYTPYTLARELQYGILYSMLSDDRLLRITENELFQRNGAKENVFTVTQLFKTLRQNIFAPTIQNKSLTIMERMTQKNYIDVLIVSTNKLFEKTDGKKIIEIQQNLNIPHLCNHLDESRMARNINQSSLKRVSEVTSDKKGELRQILQLLRTKKNIGNQETQNHYFDLIQRIEKALNTTL</sequence>
<dbReference type="InterPro" id="IPR034032">
    <property type="entry name" value="Zn_MMP-like_bac"/>
</dbReference>
<dbReference type="Pfam" id="PF17162">
    <property type="entry name" value="DUF5118"/>
    <property type="match status" value="1"/>
</dbReference>
<keyword evidence="6" id="KW-1185">Reference proteome</keyword>
<dbReference type="EMBL" id="JAJJMO010000001">
    <property type="protein sequence ID" value="MCC9070213.1"/>
    <property type="molecule type" value="Genomic_DNA"/>
</dbReference>
<evidence type="ECO:0000259" key="2">
    <source>
        <dbReference type="Pfam" id="PF16313"/>
    </source>
</evidence>
<name>A0ABS8MNI1_9FLAO</name>
<accession>A0ABS8MNI1</accession>
<evidence type="ECO:0000313" key="6">
    <source>
        <dbReference type="Proteomes" id="UP001430919"/>
    </source>
</evidence>
<dbReference type="GO" id="GO:0008237">
    <property type="term" value="F:metallopeptidase activity"/>
    <property type="evidence" value="ECO:0007669"/>
    <property type="project" value="UniProtKB-KW"/>
</dbReference>
<dbReference type="InterPro" id="IPR033428">
    <property type="entry name" value="DUF5118"/>
</dbReference>
<feature type="domain" description="DUF5117" evidence="3">
    <location>
        <begin position="111"/>
        <end position="296"/>
    </location>
</feature>
<reference evidence="5" key="1">
    <citation type="submission" date="2021-11" db="EMBL/GenBank/DDBJ databases">
        <title>Description of novel Flavobacterium species.</title>
        <authorList>
            <person name="Saticioglu I.B."/>
            <person name="Ay H."/>
            <person name="Altun S."/>
            <person name="Duman M."/>
        </authorList>
    </citation>
    <scope>NUCLEOTIDE SEQUENCE</scope>
    <source>
        <strain evidence="5">F-65</strain>
    </source>
</reference>
<dbReference type="Gene3D" id="3.40.390.10">
    <property type="entry name" value="Collagenase (Catalytic Domain)"/>
    <property type="match status" value="1"/>
</dbReference>
<dbReference type="InterPro" id="IPR033413">
    <property type="entry name" value="DUF5117"/>
</dbReference>
<dbReference type="InterPro" id="IPR024079">
    <property type="entry name" value="MetalloPept_cat_dom_sf"/>
</dbReference>
<dbReference type="Pfam" id="PF16313">
    <property type="entry name" value="DUF4953"/>
    <property type="match status" value="1"/>
</dbReference>
<dbReference type="CDD" id="cd04276">
    <property type="entry name" value="ZnMc_MMP_like_2"/>
    <property type="match status" value="1"/>
</dbReference>
<proteinExistence type="predicted"/>
<dbReference type="RefSeq" id="WP_229986962.1">
    <property type="nucleotide sequence ID" value="NZ_JAJJMO010000001.1"/>
</dbReference>
<feature type="domain" description="DUF5118" evidence="4">
    <location>
        <begin position="52"/>
        <end position="98"/>
    </location>
</feature>
<dbReference type="SUPFAM" id="SSF55486">
    <property type="entry name" value="Metalloproteases ('zincins'), catalytic domain"/>
    <property type="match status" value="1"/>
</dbReference>
<feature type="domain" description="EcxA zinc-binding" evidence="2">
    <location>
        <begin position="429"/>
        <end position="750"/>
    </location>
</feature>
<evidence type="ECO:0000256" key="1">
    <source>
        <dbReference type="SAM" id="MobiDB-lite"/>
    </source>
</evidence>
<feature type="region of interest" description="Disordered" evidence="1">
    <location>
        <begin position="30"/>
        <end position="50"/>
    </location>
</feature>
<dbReference type="PANTHER" id="PTHR38478">
    <property type="entry name" value="PEPTIDASE M1A AND M12B"/>
    <property type="match status" value="1"/>
</dbReference>
<comment type="caution">
    <text evidence="5">The sequence shown here is derived from an EMBL/GenBank/DDBJ whole genome shotgun (WGS) entry which is preliminary data.</text>
</comment>
<protein>
    <submittedName>
        <fullName evidence="5">Zinc-dependent metalloprotease</fullName>
    </submittedName>
</protein>
<keyword evidence="5" id="KW-0378">Hydrolase</keyword>
<organism evidence="5 6">
    <name type="scientific">Flavobacterium pisciphilum</name>
    <dbReference type="NCBI Taxonomy" id="2893755"/>
    <lineage>
        <taxon>Bacteria</taxon>
        <taxon>Pseudomonadati</taxon>
        <taxon>Bacteroidota</taxon>
        <taxon>Flavobacteriia</taxon>
        <taxon>Flavobacteriales</taxon>
        <taxon>Flavobacteriaceae</taxon>
        <taxon>Flavobacterium</taxon>
    </lineage>
</organism>
<dbReference type="Proteomes" id="UP001430919">
    <property type="component" value="Unassembled WGS sequence"/>
</dbReference>
<gene>
    <name evidence="5" type="ORF">LNQ49_01160</name>
</gene>
<dbReference type="InterPro" id="IPR032534">
    <property type="entry name" value="EcxA_zinc-bd"/>
</dbReference>
<feature type="compositionally biased region" description="Basic and acidic residues" evidence="1">
    <location>
        <begin position="37"/>
        <end position="50"/>
    </location>
</feature>